<dbReference type="GeneID" id="25255545"/>
<accession>U6KSD5</accession>
<dbReference type="InterPro" id="IPR031108">
    <property type="entry name" value="IscA_plant_cyanobact"/>
</dbReference>
<dbReference type="OrthoDB" id="333486at2759"/>
<feature type="non-terminal residue" evidence="1">
    <location>
        <position position="1"/>
    </location>
</feature>
<reference evidence="1" key="1">
    <citation type="submission" date="2013-10" db="EMBL/GenBank/DDBJ databases">
        <title>Genomic analysis of the causative agents of coccidiosis in chickens.</title>
        <authorList>
            <person name="Reid A.J."/>
            <person name="Blake D."/>
            <person name="Billington K."/>
            <person name="Browne H."/>
            <person name="Dunn M."/>
            <person name="Hung S."/>
            <person name="Kawahara F."/>
            <person name="Miranda-Saavedra D."/>
            <person name="Mourier T."/>
            <person name="Nagra H."/>
            <person name="Otto T.D."/>
            <person name="Rawlings N."/>
            <person name="Sanchez A."/>
            <person name="Sanders M."/>
            <person name="Subramaniam C."/>
            <person name="Tay Y."/>
            <person name="Dear P."/>
            <person name="Doerig C."/>
            <person name="Gruber A."/>
            <person name="Parkinson J."/>
            <person name="Shirley M."/>
            <person name="Wan K.L."/>
            <person name="Berriman M."/>
            <person name="Tomley F."/>
            <person name="Pain A."/>
        </authorList>
    </citation>
    <scope>NUCLEOTIDE SEQUENCE [LARGE SCALE GENOMIC DNA]</scope>
    <source>
        <strain evidence="1">Houghton</strain>
    </source>
</reference>
<proteinExistence type="predicted"/>
<name>U6KSD5_EIMTE</name>
<dbReference type="SUPFAM" id="SSF89360">
    <property type="entry name" value="HesB-like domain"/>
    <property type="match status" value="1"/>
</dbReference>
<organism evidence="1 2">
    <name type="scientific">Eimeria tenella</name>
    <name type="common">Coccidian parasite</name>
    <dbReference type="NCBI Taxonomy" id="5802"/>
    <lineage>
        <taxon>Eukaryota</taxon>
        <taxon>Sar</taxon>
        <taxon>Alveolata</taxon>
        <taxon>Apicomplexa</taxon>
        <taxon>Conoidasida</taxon>
        <taxon>Coccidia</taxon>
        <taxon>Eucoccidiorida</taxon>
        <taxon>Eimeriorina</taxon>
        <taxon>Eimeriidae</taxon>
        <taxon>Eimeria</taxon>
    </lineage>
</organism>
<gene>
    <name evidence="1" type="ORF">ETH_00032395</name>
</gene>
<dbReference type="GO" id="GO:0016226">
    <property type="term" value="P:iron-sulfur cluster assembly"/>
    <property type="evidence" value="ECO:0007669"/>
    <property type="project" value="InterPro"/>
</dbReference>
<dbReference type="PANTHER" id="PTHR47265">
    <property type="entry name" value="IRON-SULFUR ASSEMBLY PROTEIN ISCA, CHLOROPLASTIC"/>
    <property type="match status" value="1"/>
</dbReference>
<evidence type="ECO:0000313" key="1">
    <source>
        <dbReference type="EMBL" id="CDJ41012.1"/>
    </source>
</evidence>
<dbReference type="RefSeq" id="XP_013231762.1">
    <property type="nucleotide sequence ID" value="XM_013376308.1"/>
</dbReference>
<dbReference type="Gene3D" id="2.60.300.12">
    <property type="entry name" value="HesB-like domain"/>
    <property type="match status" value="1"/>
</dbReference>
<dbReference type="GO" id="GO:0051536">
    <property type="term" value="F:iron-sulfur cluster binding"/>
    <property type="evidence" value="ECO:0007669"/>
    <property type="project" value="InterPro"/>
</dbReference>
<dbReference type="Proteomes" id="UP000030747">
    <property type="component" value="Unassembled WGS sequence"/>
</dbReference>
<dbReference type="VEuPathDB" id="ToxoDB:ETH2_1461700"/>
<sequence length="81" mass="8752">DSSSSSSSSNKPLLLRLAVKSGGCSGLSYALEKIEQSDLRAEDHVESFDFGVSFAIDPISFFYVFGTELVYSRDLMGGGFK</sequence>
<dbReference type="AlphaFoldDB" id="U6KSD5"/>
<dbReference type="EMBL" id="HG675417">
    <property type="protein sequence ID" value="CDJ41012.1"/>
    <property type="molecule type" value="Genomic_DNA"/>
</dbReference>
<protein>
    <submittedName>
        <fullName evidence="1">HesB-like domain containing protein, putative</fullName>
    </submittedName>
</protein>
<evidence type="ECO:0000313" key="2">
    <source>
        <dbReference type="Proteomes" id="UP000030747"/>
    </source>
</evidence>
<reference evidence="1" key="2">
    <citation type="submission" date="2013-10" db="EMBL/GenBank/DDBJ databases">
        <authorList>
            <person name="Aslett M."/>
        </authorList>
    </citation>
    <scope>NUCLEOTIDE SEQUENCE [LARGE SCALE GENOMIC DNA]</scope>
    <source>
        <strain evidence="1">Houghton</strain>
    </source>
</reference>
<dbReference type="InterPro" id="IPR035903">
    <property type="entry name" value="HesB-like_dom_sf"/>
</dbReference>
<dbReference type="PANTHER" id="PTHR47265:SF1">
    <property type="entry name" value="IRON-SULFUR ASSEMBLY PROTEIN ISCA, CHLOROPLASTIC"/>
    <property type="match status" value="1"/>
</dbReference>
<keyword evidence="2" id="KW-1185">Reference proteome</keyword>
<dbReference type="VEuPathDB" id="ToxoDB:ETH_00032395"/>